<feature type="compositionally biased region" description="Pro residues" evidence="1">
    <location>
        <begin position="19"/>
        <end position="30"/>
    </location>
</feature>
<keyword evidence="3" id="KW-1185">Reference proteome</keyword>
<proteinExistence type="predicted"/>
<accession>A0ABW4PIB3</accession>
<dbReference type="RefSeq" id="WP_380898843.1">
    <property type="nucleotide sequence ID" value="NZ_JBHUFU010000004.1"/>
</dbReference>
<feature type="region of interest" description="Disordered" evidence="1">
    <location>
        <begin position="1"/>
        <end position="35"/>
    </location>
</feature>
<dbReference type="EMBL" id="JBHUFU010000004">
    <property type="protein sequence ID" value="MFD1829882.1"/>
    <property type="molecule type" value="Genomic_DNA"/>
</dbReference>
<comment type="caution">
    <text evidence="2">The sequence shown here is derived from an EMBL/GenBank/DDBJ whole genome shotgun (WGS) entry which is preliminary data.</text>
</comment>
<feature type="region of interest" description="Disordered" evidence="1">
    <location>
        <begin position="129"/>
        <end position="157"/>
    </location>
</feature>
<name>A0ABW4PIB3_9ACTN</name>
<evidence type="ECO:0000313" key="3">
    <source>
        <dbReference type="Proteomes" id="UP001597365"/>
    </source>
</evidence>
<sequence length="157" mass="16570">MSSQIPDPTPGDTLTTPHKTPPATPLPVAPSDPEGRYVYGRAVLDLTDRLNAAGTYEETATLTDHVLNPTDGLLERLADFFEAAAEKAKEAESEDGFDLHDDLDHAAASLRSLGEDLHTATDRIRVLAPPSQAAGPPQCIAATAVPAPPLTTPGRTR</sequence>
<dbReference type="Proteomes" id="UP001597365">
    <property type="component" value="Unassembled WGS sequence"/>
</dbReference>
<evidence type="ECO:0000256" key="1">
    <source>
        <dbReference type="SAM" id="MobiDB-lite"/>
    </source>
</evidence>
<gene>
    <name evidence="2" type="ORF">ACFSJS_09410</name>
</gene>
<reference evidence="3" key="1">
    <citation type="journal article" date="2019" name="Int. J. Syst. Evol. Microbiol.">
        <title>The Global Catalogue of Microorganisms (GCM) 10K type strain sequencing project: providing services to taxonomists for standard genome sequencing and annotation.</title>
        <authorList>
            <consortium name="The Broad Institute Genomics Platform"/>
            <consortium name="The Broad Institute Genome Sequencing Center for Infectious Disease"/>
            <person name="Wu L."/>
            <person name="Ma J."/>
        </authorList>
    </citation>
    <scope>NUCLEOTIDE SEQUENCE [LARGE SCALE GENOMIC DNA]</scope>
    <source>
        <strain evidence="3">CGMCC 4.7455</strain>
    </source>
</reference>
<organism evidence="2 3">
    <name type="scientific">Streptomyces desertarenae</name>
    <dbReference type="NCBI Taxonomy" id="2666184"/>
    <lineage>
        <taxon>Bacteria</taxon>
        <taxon>Bacillati</taxon>
        <taxon>Actinomycetota</taxon>
        <taxon>Actinomycetes</taxon>
        <taxon>Kitasatosporales</taxon>
        <taxon>Streptomycetaceae</taxon>
        <taxon>Streptomyces</taxon>
    </lineage>
</organism>
<protein>
    <submittedName>
        <fullName evidence="2">Uncharacterized protein</fullName>
    </submittedName>
</protein>
<evidence type="ECO:0000313" key="2">
    <source>
        <dbReference type="EMBL" id="MFD1829882.1"/>
    </source>
</evidence>